<keyword evidence="1" id="KW-0175">Coiled coil</keyword>
<comment type="caution">
    <text evidence="4">The sequence shown here is derived from an EMBL/GenBank/DDBJ whole genome shotgun (WGS) entry which is preliminary data.</text>
</comment>
<evidence type="ECO:0000256" key="1">
    <source>
        <dbReference type="ARBA" id="ARBA00023054"/>
    </source>
</evidence>
<sequence length="196" mass="22650">MLKPCVNSAVSFISLAHQWLSLDVGFLQKNGSVETARKSSVRKPSPLTTMGGSHAKKVMSSCLLLTEDYSIRTPPSHLDTDSPQDLIQPRKVTHPVLESQRHQDLHRELVLSCKRGLLPENKPELQRVLEQRKLEQLREQEESQRPKSDLEQELKKRQQKLELYEQEQMKPKADQEDVPEFVKVKENLRRLKLNGE</sequence>
<gene>
    <name evidence="4" type="primary">FAM107B</name>
    <name evidence="4" type="ORF">AOXY_G30788</name>
    <name evidence="3" type="ORF">AOXY_G31521</name>
</gene>
<proteinExistence type="predicted"/>
<dbReference type="PANTHER" id="PTHR16768:SF7">
    <property type="entry name" value="PROTEIN FAM107B-LIKE"/>
    <property type="match status" value="1"/>
</dbReference>
<dbReference type="Proteomes" id="UP001230051">
    <property type="component" value="Unassembled WGS sequence"/>
</dbReference>
<feature type="region of interest" description="Disordered" evidence="2">
    <location>
        <begin position="161"/>
        <end position="180"/>
    </location>
</feature>
<organism evidence="4 5">
    <name type="scientific">Acipenser oxyrinchus oxyrinchus</name>
    <dbReference type="NCBI Taxonomy" id="40147"/>
    <lineage>
        <taxon>Eukaryota</taxon>
        <taxon>Metazoa</taxon>
        <taxon>Chordata</taxon>
        <taxon>Craniata</taxon>
        <taxon>Vertebrata</taxon>
        <taxon>Euteleostomi</taxon>
        <taxon>Actinopterygii</taxon>
        <taxon>Chondrostei</taxon>
        <taxon>Acipenseriformes</taxon>
        <taxon>Acipenseridae</taxon>
        <taxon>Acipenser</taxon>
    </lineage>
</organism>
<protein>
    <submittedName>
        <fullName evidence="4">Protein FAM107B-like</fullName>
    </submittedName>
</protein>
<evidence type="ECO:0000256" key="2">
    <source>
        <dbReference type="SAM" id="MobiDB-lite"/>
    </source>
</evidence>
<accession>A0AAD8FPU8</accession>
<feature type="region of interest" description="Disordered" evidence="2">
    <location>
        <begin position="137"/>
        <end position="156"/>
    </location>
</feature>
<dbReference type="PANTHER" id="PTHR16768">
    <property type="entry name" value="DOWN REGULATED IN RENAL CARCINOMA 1/TU3A"/>
    <property type="match status" value="1"/>
</dbReference>
<name>A0AAD8FPU8_ACIOX</name>
<dbReference type="EMBL" id="JAGXEW010000045">
    <property type="protein sequence ID" value="KAK1152685.1"/>
    <property type="molecule type" value="Genomic_DNA"/>
</dbReference>
<keyword evidence="5" id="KW-1185">Reference proteome</keyword>
<dbReference type="AlphaFoldDB" id="A0AAD8FPU8"/>
<evidence type="ECO:0000313" key="4">
    <source>
        <dbReference type="EMBL" id="KAK1152685.1"/>
    </source>
</evidence>
<evidence type="ECO:0000313" key="5">
    <source>
        <dbReference type="Proteomes" id="UP001230051"/>
    </source>
</evidence>
<dbReference type="EMBL" id="JAGXEW010000047">
    <property type="protein sequence ID" value="KAK1152280.1"/>
    <property type="molecule type" value="Genomic_DNA"/>
</dbReference>
<dbReference type="InterPro" id="IPR009533">
    <property type="entry name" value="FAM107"/>
</dbReference>
<reference evidence="4" key="1">
    <citation type="submission" date="2022-02" db="EMBL/GenBank/DDBJ databases">
        <title>Atlantic sturgeon de novo genome assembly.</title>
        <authorList>
            <person name="Stock M."/>
            <person name="Klopp C."/>
            <person name="Guiguen Y."/>
            <person name="Cabau C."/>
            <person name="Parinello H."/>
            <person name="Santidrian Yebra-Pimentel E."/>
            <person name="Kuhl H."/>
            <person name="Dirks R.P."/>
            <person name="Guessner J."/>
            <person name="Wuertz S."/>
            <person name="Du K."/>
            <person name="Schartl M."/>
        </authorList>
    </citation>
    <scope>NUCLEOTIDE SEQUENCE</scope>
    <source>
        <strain evidence="4">STURGEONOMICS-FGT-2020</strain>
        <tissue evidence="4">Whole blood</tissue>
    </source>
</reference>
<dbReference type="Pfam" id="PF06625">
    <property type="entry name" value="DUF1151"/>
    <property type="match status" value="1"/>
</dbReference>
<evidence type="ECO:0000313" key="3">
    <source>
        <dbReference type="EMBL" id="KAK1152280.1"/>
    </source>
</evidence>